<dbReference type="PANTHER" id="PTHR18934">
    <property type="entry name" value="ATP-DEPENDENT RNA HELICASE"/>
    <property type="match status" value="1"/>
</dbReference>
<proteinExistence type="predicted"/>
<evidence type="ECO:0000256" key="4">
    <source>
        <dbReference type="ARBA" id="ARBA00047984"/>
    </source>
</evidence>
<dbReference type="InterPro" id="IPR014001">
    <property type="entry name" value="Helicase_ATP-bd"/>
</dbReference>
<keyword evidence="3" id="KW-0067">ATP-binding</keyword>
<dbReference type="InterPro" id="IPR011545">
    <property type="entry name" value="DEAD/DEAH_box_helicase_dom"/>
</dbReference>
<feature type="domain" description="Helicase ATP-binding" evidence="5">
    <location>
        <begin position="38"/>
        <end position="210"/>
    </location>
</feature>
<dbReference type="AlphaFoldDB" id="A0A0R3Q5K0"/>
<evidence type="ECO:0000256" key="2">
    <source>
        <dbReference type="ARBA" id="ARBA00022801"/>
    </source>
</evidence>
<evidence type="ECO:0000313" key="8">
    <source>
        <dbReference type="WBParaSite" id="BTMF_0000159501-mRNA-1"/>
    </source>
</evidence>
<reference evidence="6 7" key="2">
    <citation type="submission" date="2018-11" db="EMBL/GenBank/DDBJ databases">
        <authorList>
            <consortium name="Pathogen Informatics"/>
        </authorList>
    </citation>
    <scope>NUCLEOTIDE SEQUENCE [LARGE SCALE GENOMIC DNA]</scope>
</reference>
<dbReference type="Gene3D" id="3.40.50.300">
    <property type="entry name" value="P-loop containing nucleotide triphosphate hydrolases"/>
    <property type="match status" value="2"/>
</dbReference>
<dbReference type="EMBL" id="UZAG01000609">
    <property type="protein sequence ID" value="VDO08994.1"/>
    <property type="molecule type" value="Genomic_DNA"/>
</dbReference>
<dbReference type="PROSITE" id="PS00690">
    <property type="entry name" value="DEAH_ATP_HELICASE"/>
    <property type="match status" value="1"/>
</dbReference>
<dbReference type="EC" id="3.6.4.13" evidence="1"/>
<keyword evidence="3" id="KW-0547">Nucleotide-binding</keyword>
<evidence type="ECO:0000259" key="5">
    <source>
        <dbReference type="PROSITE" id="PS51192"/>
    </source>
</evidence>
<dbReference type="InterPro" id="IPR002464">
    <property type="entry name" value="DNA/RNA_helicase_DEAH_CS"/>
</dbReference>
<gene>
    <name evidence="6" type="ORF">BTMF_LOCUS932</name>
</gene>
<dbReference type="InterPro" id="IPR027417">
    <property type="entry name" value="P-loop_NTPase"/>
</dbReference>
<dbReference type="GO" id="GO:0005730">
    <property type="term" value="C:nucleolus"/>
    <property type="evidence" value="ECO:0007669"/>
    <property type="project" value="TreeGrafter"/>
</dbReference>
<reference evidence="8" key="1">
    <citation type="submission" date="2017-02" db="UniProtKB">
        <authorList>
            <consortium name="WormBaseParasite"/>
        </authorList>
    </citation>
    <scope>IDENTIFICATION</scope>
</reference>
<dbReference type="GO" id="GO:0016787">
    <property type="term" value="F:hydrolase activity"/>
    <property type="evidence" value="ECO:0007669"/>
    <property type="project" value="UniProtKB-KW"/>
</dbReference>
<dbReference type="GO" id="GO:0003725">
    <property type="term" value="F:double-stranded RNA binding"/>
    <property type="evidence" value="ECO:0007669"/>
    <property type="project" value="TreeGrafter"/>
</dbReference>
<sequence length="305" mass="33980">MSGKRYKQNACNIDQCPVAKKKFRRKELPVDGVHLQLAEVIRQNGISVIVGETGSGKSTQIPQICYNEGLIGSGLLAVTQPRRVAAITLAKRVALEMNANLGEVVAYKVRFENTTSDETKIVYGTDGIFLRETFYDSLLTPYSIVIVDEAHERSVHTDILLYLLKLCYKQRLGTSNPLKLRFLLVVIMSATLETNVFSEYFDNAPVYIVQGRTYPVEIFYANSLDKKDDDYVFNVLTTVLQIHRTEPLSSDVLAFLTGQEEIETACKKVQEASRLLPGDLVALPLYAGLPPSAQMRVFEPAGIPV</sequence>
<dbReference type="PANTHER" id="PTHR18934:SF118">
    <property type="entry name" value="ATP-DEPENDENT RNA HELICASE DHX33"/>
    <property type="match status" value="1"/>
</dbReference>
<evidence type="ECO:0000313" key="6">
    <source>
        <dbReference type="EMBL" id="VDO08994.1"/>
    </source>
</evidence>
<evidence type="ECO:0000313" key="7">
    <source>
        <dbReference type="Proteomes" id="UP000280834"/>
    </source>
</evidence>
<keyword evidence="2" id="KW-0378">Hydrolase</keyword>
<dbReference type="WBParaSite" id="BTMF_0000159501-mRNA-1">
    <property type="protein sequence ID" value="BTMF_0000159501-mRNA-1"/>
    <property type="gene ID" value="BTMF_0000159501"/>
</dbReference>
<dbReference type="GO" id="GO:0045943">
    <property type="term" value="P:positive regulation of transcription by RNA polymerase I"/>
    <property type="evidence" value="ECO:0007669"/>
    <property type="project" value="TreeGrafter"/>
</dbReference>
<keyword evidence="7" id="KW-1185">Reference proteome</keyword>
<comment type="catalytic activity">
    <reaction evidence="4">
        <text>ATP + H2O = ADP + phosphate + H(+)</text>
        <dbReference type="Rhea" id="RHEA:13065"/>
        <dbReference type="ChEBI" id="CHEBI:15377"/>
        <dbReference type="ChEBI" id="CHEBI:15378"/>
        <dbReference type="ChEBI" id="CHEBI:30616"/>
        <dbReference type="ChEBI" id="CHEBI:43474"/>
        <dbReference type="ChEBI" id="CHEBI:456216"/>
        <dbReference type="EC" id="3.6.4.13"/>
    </reaction>
</comment>
<dbReference type="SMART" id="SM00487">
    <property type="entry name" value="DEXDc"/>
    <property type="match status" value="1"/>
</dbReference>
<name>A0A0R3Q5K0_9BILA</name>
<dbReference type="PROSITE" id="PS51192">
    <property type="entry name" value="HELICASE_ATP_BIND_1"/>
    <property type="match status" value="1"/>
</dbReference>
<protein>
    <recommendedName>
        <fullName evidence="1">RNA helicase</fullName>
        <ecNumber evidence="1">3.6.4.13</ecNumber>
    </recommendedName>
</protein>
<evidence type="ECO:0000256" key="3">
    <source>
        <dbReference type="ARBA" id="ARBA00022806"/>
    </source>
</evidence>
<dbReference type="GO" id="GO:0003724">
    <property type="term" value="F:RNA helicase activity"/>
    <property type="evidence" value="ECO:0007669"/>
    <property type="project" value="UniProtKB-EC"/>
</dbReference>
<dbReference type="STRING" id="42155.A0A0R3Q5K0"/>
<dbReference type="SUPFAM" id="SSF52540">
    <property type="entry name" value="P-loop containing nucleoside triphosphate hydrolases"/>
    <property type="match status" value="1"/>
</dbReference>
<keyword evidence="3" id="KW-0347">Helicase</keyword>
<organism evidence="8">
    <name type="scientific">Brugia timori</name>
    <dbReference type="NCBI Taxonomy" id="42155"/>
    <lineage>
        <taxon>Eukaryota</taxon>
        <taxon>Metazoa</taxon>
        <taxon>Ecdysozoa</taxon>
        <taxon>Nematoda</taxon>
        <taxon>Chromadorea</taxon>
        <taxon>Rhabditida</taxon>
        <taxon>Spirurina</taxon>
        <taxon>Spiruromorpha</taxon>
        <taxon>Filarioidea</taxon>
        <taxon>Onchocercidae</taxon>
        <taxon>Brugia</taxon>
    </lineage>
</organism>
<evidence type="ECO:0000256" key="1">
    <source>
        <dbReference type="ARBA" id="ARBA00012552"/>
    </source>
</evidence>
<dbReference type="Pfam" id="PF00270">
    <property type="entry name" value="DEAD"/>
    <property type="match status" value="1"/>
</dbReference>
<accession>A0A0R3Q5K0</accession>
<dbReference type="GO" id="GO:0005524">
    <property type="term" value="F:ATP binding"/>
    <property type="evidence" value="ECO:0007669"/>
    <property type="project" value="InterPro"/>
</dbReference>
<dbReference type="Proteomes" id="UP000280834">
    <property type="component" value="Unassembled WGS sequence"/>
</dbReference>